<proteinExistence type="predicted"/>
<organism evidence="1 2">
    <name type="scientific">Pseudomonas fluorescens</name>
    <dbReference type="NCBI Taxonomy" id="294"/>
    <lineage>
        <taxon>Bacteria</taxon>
        <taxon>Pseudomonadati</taxon>
        <taxon>Pseudomonadota</taxon>
        <taxon>Gammaproteobacteria</taxon>
        <taxon>Pseudomonadales</taxon>
        <taxon>Pseudomonadaceae</taxon>
        <taxon>Pseudomonas</taxon>
    </lineage>
</organism>
<dbReference type="InterPro" id="IPR008964">
    <property type="entry name" value="Invasin/intimin_cell_adhesion"/>
</dbReference>
<dbReference type="OrthoDB" id="6980371at2"/>
<gene>
    <name evidence="1" type="ORF">NCTC9428_02397</name>
</gene>
<dbReference type="EMBL" id="LR134318">
    <property type="protein sequence ID" value="VEF10787.1"/>
    <property type="molecule type" value="Genomic_DNA"/>
</dbReference>
<dbReference type="AlphaFoldDB" id="A0A448DVG3"/>
<dbReference type="SUPFAM" id="SSF49373">
    <property type="entry name" value="Invasin/intimin cell-adhesion fragments"/>
    <property type="match status" value="1"/>
</dbReference>
<protein>
    <recommendedName>
        <fullName evidence="3">BIG2 domain-containing protein</fullName>
    </recommendedName>
</protein>
<accession>A0A448DVG3</accession>
<name>A0A448DVG3_PSEFL</name>
<evidence type="ECO:0000313" key="1">
    <source>
        <dbReference type="EMBL" id="VEF10787.1"/>
    </source>
</evidence>
<sequence>MLEENTGVLATLPAPTVDGAIDGTLDPQALNEKTNVRMPAYPGMKTPDVISLCLSAPGAPATVVDKVKIRASQGESAPYISVDASRFAAFLGNVIELSYQVFFGDQQLHTSQSLRLEIKAGFEGEQTLDLSSFDYVLVTGKPPHNPPAFSRFTREATWGVAPYTYASSDATVAVVDQQAEVTVAGNGTCQISATDSVGQSQKYQLTISGIGQLSFLTATANWAGMRDACAVAGLQPATLAQMRQLLKIYDNHAGSLTDYLGRLPYPFWSGELNGANTAWIVDLDKPGNDPLDPNPTSADLNELHQVLGVSMS</sequence>
<dbReference type="Proteomes" id="UP000281909">
    <property type="component" value="Chromosome"/>
</dbReference>
<evidence type="ECO:0008006" key="3">
    <source>
        <dbReference type="Google" id="ProtNLM"/>
    </source>
</evidence>
<reference evidence="1 2" key="1">
    <citation type="submission" date="2018-12" db="EMBL/GenBank/DDBJ databases">
        <authorList>
            <consortium name="Pathogen Informatics"/>
        </authorList>
    </citation>
    <scope>NUCLEOTIDE SEQUENCE [LARGE SCALE GENOMIC DNA]</scope>
    <source>
        <strain evidence="1 2">NCTC9428</strain>
    </source>
</reference>
<evidence type="ECO:0000313" key="2">
    <source>
        <dbReference type="Proteomes" id="UP000281909"/>
    </source>
</evidence>
<dbReference type="RefSeq" id="WP_126362807.1">
    <property type="nucleotide sequence ID" value="NZ_LR134318.1"/>
</dbReference>
<dbReference type="Gene3D" id="2.60.40.1080">
    <property type="match status" value="1"/>
</dbReference>